<accession>A0A0F9D460</accession>
<dbReference type="EMBL" id="LAZR01030465">
    <property type="protein sequence ID" value="KKL56523.1"/>
    <property type="molecule type" value="Genomic_DNA"/>
</dbReference>
<gene>
    <name evidence="1" type="ORF">LCGC14_2244570</name>
</gene>
<dbReference type="AlphaFoldDB" id="A0A0F9D460"/>
<protein>
    <submittedName>
        <fullName evidence="1">Uncharacterized protein</fullName>
    </submittedName>
</protein>
<organism evidence="1">
    <name type="scientific">marine sediment metagenome</name>
    <dbReference type="NCBI Taxonomy" id="412755"/>
    <lineage>
        <taxon>unclassified sequences</taxon>
        <taxon>metagenomes</taxon>
        <taxon>ecological metagenomes</taxon>
    </lineage>
</organism>
<sequence length="319" mass="37187">FYSRKNKLLENIKILEEKWDYTKEAEFLGEVIIIEELLGNSTGAKSYRQKQIDIAVKGLDYIKDQYVKESKKAAISEDYSKALELYKESQLISKNLKIYLEKQESVAPKEDIISEIKEPSILKGDLAIVYSCINYLLTKYLDEIGIKYYSNPQINDNIENQIHGLILNEKDILPEDIDPSIRDKIKAIQIIYIDNISNENILRLIETFQNQNLMLMIVGVKWPKNIESLTFDIPVDDNIKFQQNIKIIHHELFARLVGLKETYEVAFKEIIDLYNISELNILQKSNESSTIKLHGTEELLQDLKVRGLVKEKLEEYFYV</sequence>
<comment type="caution">
    <text evidence="1">The sequence shown here is derived from an EMBL/GenBank/DDBJ whole genome shotgun (WGS) entry which is preliminary data.</text>
</comment>
<reference evidence="1" key="1">
    <citation type="journal article" date="2015" name="Nature">
        <title>Complex archaea that bridge the gap between prokaryotes and eukaryotes.</title>
        <authorList>
            <person name="Spang A."/>
            <person name="Saw J.H."/>
            <person name="Jorgensen S.L."/>
            <person name="Zaremba-Niedzwiedzka K."/>
            <person name="Martijn J."/>
            <person name="Lind A.E."/>
            <person name="van Eijk R."/>
            <person name="Schleper C."/>
            <person name="Guy L."/>
            <person name="Ettema T.J."/>
        </authorList>
    </citation>
    <scope>NUCLEOTIDE SEQUENCE</scope>
</reference>
<feature type="non-terminal residue" evidence="1">
    <location>
        <position position="1"/>
    </location>
</feature>
<name>A0A0F9D460_9ZZZZ</name>
<evidence type="ECO:0000313" key="1">
    <source>
        <dbReference type="EMBL" id="KKL56523.1"/>
    </source>
</evidence>
<proteinExistence type="predicted"/>